<dbReference type="Proteomes" id="UP001059380">
    <property type="component" value="Chromosome"/>
</dbReference>
<dbReference type="SUPFAM" id="SSF53474">
    <property type="entry name" value="alpha/beta-Hydrolases"/>
    <property type="match status" value="1"/>
</dbReference>
<dbReference type="InterPro" id="IPR029058">
    <property type="entry name" value="AB_hydrolase_fold"/>
</dbReference>
<dbReference type="GO" id="GO:0016787">
    <property type="term" value="F:hydrolase activity"/>
    <property type="evidence" value="ECO:0007669"/>
    <property type="project" value="UniProtKB-KW"/>
</dbReference>
<keyword evidence="3" id="KW-1185">Reference proteome</keyword>
<feature type="domain" description="AB hydrolase-1" evidence="1">
    <location>
        <begin position="9"/>
        <end position="219"/>
    </location>
</feature>
<dbReference type="InterPro" id="IPR000073">
    <property type="entry name" value="AB_hydrolase_1"/>
</dbReference>
<sequence>MTSQRKATIVFCHGIWADGSCFSKVIPALQADGHEVIAVQYSLESFEEDVAMVKHTLNRVSSPVLLVGHSYGGATITASGVDERVAGLVYIGAVAPDVGETVQDQLNKYPSDIFSRVEVADGYAWMLPNATEFFCGDLSEQEQKLVWATHFPPHADLFTRCAVQRTPWKSKPSWYILCLQDHTVHPDLQRWVSKRMGATVIEVESSHVPMLSKPDVVLDVIRKAAAAVMEKKDTLAYSS</sequence>
<gene>
    <name evidence="2" type="ORF">MOP44_13985</name>
</gene>
<protein>
    <submittedName>
        <fullName evidence="2">Alpha/beta hydrolase</fullName>
    </submittedName>
</protein>
<accession>A0A9J7BLC9</accession>
<dbReference type="AlphaFoldDB" id="A0A9J7BLC9"/>
<evidence type="ECO:0000259" key="1">
    <source>
        <dbReference type="Pfam" id="PF12697"/>
    </source>
</evidence>
<dbReference type="PANTHER" id="PTHR37017">
    <property type="entry name" value="AB HYDROLASE-1 DOMAIN-CONTAINING PROTEIN-RELATED"/>
    <property type="match status" value="1"/>
</dbReference>
<dbReference type="PANTHER" id="PTHR37017:SF11">
    <property type="entry name" value="ESTERASE_LIPASE_THIOESTERASE DOMAIN-CONTAINING PROTEIN"/>
    <property type="match status" value="1"/>
</dbReference>
<dbReference type="KEGG" id="orp:MOP44_13985"/>
<dbReference type="EMBL" id="CP093313">
    <property type="protein sequence ID" value="UWZ81694.1"/>
    <property type="molecule type" value="Genomic_DNA"/>
</dbReference>
<reference evidence="2" key="1">
    <citation type="submission" date="2021-04" db="EMBL/GenBank/DDBJ databases">
        <title>Phylogenetic analysis of Acidobacteriaceae.</title>
        <authorList>
            <person name="Qiu L."/>
            <person name="Zhang Q."/>
        </authorList>
    </citation>
    <scope>NUCLEOTIDE SEQUENCE</scope>
    <source>
        <strain evidence="2">DSM 25168</strain>
    </source>
</reference>
<dbReference type="InterPro" id="IPR052897">
    <property type="entry name" value="Sec-Metab_Biosynth_Hydrolase"/>
</dbReference>
<keyword evidence="2" id="KW-0378">Hydrolase</keyword>
<proteinExistence type="predicted"/>
<dbReference type="Pfam" id="PF12697">
    <property type="entry name" value="Abhydrolase_6"/>
    <property type="match status" value="1"/>
</dbReference>
<evidence type="ECO:0000313" key="3">
    <source>
        <dbReference type="Proteomes" id="UP001059380"/>
    </source>
</evidence>
<dbReference type="RefSeq" id="WP_260790546.1">
    <property type="nucleotide sequence ID" value="NZ_CP093313.1"/>
</dbReference>
<name>A0A9J7BLC9_9BACT</name>
<evidence type="ECO:0000313" key="2">
    <source>
        <dbReference type="EMBL" id="UWZ81694.1"/>
    </source>
</evidence>
<organism evidence="2 3">
    <name type="scientific">Occallatibacter riparius</name>
    <dbReference type="NCBI Taxonomy" id="1002689"/>
    <lineage>
        <taxon>Bacteria</taxon>
        <taxon>Pseudomonadati</taxon>
        <taxon>Acidobacteriota</taxon>
        <taxon>Terriglobia</taxon>
        <taxon>Terriglobales</taxon>
        <taxon>Acidobacteriaceae</taxon>
        <taxon>Occallatibacter</taxon>
    </lineage>
</organism>
<dbReference type="Gene3D" id="3.40.50.1820">
    <property type="entry name" value="alpha/beta hydrolase"/>
    <property type="match status" value="1"/>
</dbReference>